<reference evidence="2" key="1">
    <citation type="submission" date="2016-06" db="EMBL/GenBank/DDBJ databases">
        <authorList>
            <person name="Berg J.A."/>
            <person name="Grossarth S.E."/>
            <person name="Jarvis T.M."/>
            <person name="Merrill B.D."/>
            <person name="Breakwell D.P."/>
            <person name="Hope S."/>
            <person name="Grose J.H."/>
        </authorList>
    </citation>
    <scope>NUCLEOTIDE SEQUENCE [LARGE SCALE GENOMIC DNA]</scope>
</reference>
<proteinExistence type="predicted"/>
<sequence length="250" mass="28189">MDIDLLPVVEFTGVSSVTPVFNGRGYIVQFTNTSYGRMWTNFECIETPIYLSSDAHAALLAYIAEQKKLAEKNDGWGYSSEFLVLGNVRFCSQHFSVHCGPAEERVHHLTELYVALANGLMLNDTYEWKPLPWGHEGSIVSHSKRPDAELIISADQGMVTYLRQEFVESPHGHHHLQALFRERNYEQMESPVVETDIELINLADRLYNIASTGTFPNDGYTLSLELGLGKLDIAKMDKARLLKLAETLIP</sequence>
<evidence type="ECO:0000313" key="1">
    <source>
        <dbReference type="EMBL" id="ANZ49170.1"/>
    </source>
</evidence>
<accession>A0A1B2ID08</accession>
<protein>
    <submittedName>
        <fullName evidence="1">Uncharacterized protein</fullName>
    </submittedName>
</protein>
<gene>
    <name evidence="1" type="ORF">HUXLEY_88</name>
</gene>
<dbReference type="GeneID" id="29069210"/>
<dbReference type="KEGG" id="vg:29069210"/>
<organism evidence="1 2">
    <name type="scientific">Erwinia phage vB_EamM_Huxley</name>
    <dbReference type="NCBI Taxonomy" id="1883373"/>
    <lineage>
        <taxon>Viruses</taxon>
        <taxon>Duplodnaviria</taxon>
        <taxon>Heunggongvirae</taxon>
        <taxon>Uroviricota</taxon>
        <taxon>Caudoviricetes</taxon>
        <taxon>Chimalliviridae</taxon>
        <taxon>Machinavirus</taxon>
        <taxon>Machinavirus machina</taxon>
    </lineage>
</organism>
<name>A0A1B2ID08_9CAUD</name>
<dbReference type="Proteomes" id="UP000203302">
    <property type="component" value="Segment"/>
</dbReference>
<evidence type="ECO:0000313" key="2">
    <source>
        <dbReference type="Proteomes" id="UP000203302"/>
    </source>
</evidence>
<dbReference type="EMBL" id="KX397368">
    <property type="protein sequence ID" value="ANZ49170.1"/>
    <property type="molecule type" value="Genomic_DNA"/>
</dbReference>
<dbReference type="RefSeq" id="YP_009293056.1">
    <property type="nucleotide sequence ID" value="NC_031127.1"/>
</dbReference>